<sequence>MEPHGYVELSWHDQLLTVIANESFNCEGIEQGVAQSVTAIEHRACDEFVRLEVLGEQVMTTRQGIELITAHYRWCLQHGAKAIAVVSPNANMFGHLFESLSVEPRFGIFKNQQQALVWLEQHLSTPSA</sequence>
<reference evidence="1 2" key="1">
    <citation type="submission" date="2018-07" db="EMBL/GenBank/DDBJ databases">
        <title>Corallincola holothuriorum sp. nov., a new facultative anaerobe isolated from sea cucumber Apostichopus japonicus.</title>
        <authorList>
            <person name="Xia H."/>
        </authorList>
    </citation>
    <scope>NUCLEOTIDE SEQUENCE [LARGE SCALE GENOMIC DNA]</scope>
    <source>
        <strain evidence="1 2">C4</strain>
    </source>
</reference>
<evidence type="ECO:0000313" key="2">
    <source>
        <dbReference type="Proteomes" id="UP000252558"/>
    </source>
</evidence>
<gene>
    <name evidence="1" type="ORF">DU002_12405</name>
</gene>
<dbReference type="EMBL" id="QPID01000007">
    <property type="protein sequence ID" value="RCU49150.1"/>
    <property type="molecule type" value="Genomic_DNA"/>
</dbReference>
<dbReference type="AlphaFoldDB" id="A0A368NGB8"/>
<comment type="caution">
    <text evidence="1">The sequence shown here is derived from an EMBL/GenBank/DDBJ whole genome shotgun (WGS) entry which is preliminary data.</text>
</comment>
<organism evidence="1 2">
    <name type="scientific">Corallincola holothuriorum</name>
    <dbReference type="NCBI Taxonomy" id="2282215"/>
    <lineage>
        <taxon>Bacteria</taxon>
        <taxon>Pseudomonadati</taxon>
        <taxon>Pseudomonadota</taxon>
        <taxon>Gammaproteobacteria</taxon>
        <taxon>Alteromonadales</taxon>
        <taxon>Psychromonadaceae</taxon>
        <taxon>Corallincola</taxon>
    </lineage>
</organism>
<dbReference type="Proteomes" id="UP000252558">
    <property type="component" value="Unassembled WGS sequence"/>
</dbReference>
<name>A0A368NGB8_9GAMM</name>
<protein>
    <recommendedName>
        <fullName evidence="3">STAS/SEC14 domain-containing protein</fullName>
    </recommendedName>
</protein>
<dbReference type="RefSeq" id="WP_114338710.1">
    <property type="nucleotide sequence ID" value="NZ_QPID01000007.1"/>
</dbReference>
<accession>A0A368NGB8</accession>
<keyword evidence="2" id="KW-1185">Reference proteome</keyword>
<evidence type="ECO:0000313" key="1">
    <source>
        <dbReference type="EMBL" id="RCU49150.1"/>
    </source>
</evidence>
<proteinExistence type="predicted"/>
<evidence type="ECO:0008006" key="3">
    <source>
        <dbReference type="Google" id="ProtNLM"/>
    </source>
</evidence>